<evidence type="ECO:0000313" key="2">
    <source>
        <dbReference type="EMBL" id="KUI71693.1"/>
    </source>
</evidence>
<organism evidence="2 3">
    <name type="scientific">Cytospora mali</name>
    <name type="common">Apple Valsa canker fungus</name>
    <name type="synonym">Valsa mali</name>
    <dbReference type="NCBI Taxonomy" id="578113"/>
    <lineage>
        <taxon>Eukaryota</taxon>
        <taxon>Fungi</taxon>
        <taxon>Dikarya</taxon>
        <taxon>Ascomycota</taxon>
        <taxon>Pezizomycotina</taxon>
        <taxon>Sordariomycetes</taxon>
        <taxon>Sordariomycetidae</taxon>
        <taxon>Diaporthales</taxon>
        <taxon>Cytosporaceae</taxon>
        <taxon>Cytospora</taxon>
    </lineage>
</organism>
<evidence type="ECO:0000313" key="3">
    <source>
        <dbReference type="Proteomes" id="UP000078559"/>
    </source>
</evidence>
<dbReference type="EMBL" id="CM003104">
    <property type="protein sequence ID" value="KUI71693.1"/>
    <property type="molecule type" value="Genomic_DNA"/>
</dbReference>
<keyword evidence="3" id="KW-1185">Reference proteome</keyword>
<proteinExistence type="predicted"/>
<gene>
    <name evidence="2" type="ORF">VM1G_11742</name>
</gene>
<dbReference type="Proteomes" id="UP000078559">
    <property type="component" value="Chromosome 7"/>
</dbReference>
<accession>A0A194W6I5</accession>
<feature type="compositionally biased region" description="Polar residues" evidence="1">
    <location>
        <begin position="187"/>
        <end position="196"/>
    </location>
</feature>
<sequence length="276" mass="30476">MANILNNQASFISPSEKHPGYIYNSWGENNIALTRDPRECARGNSQGDSEADAPDASLPHELAPRCNEKQSGASPNNIIKSTDNDESEYGYQTFRPSLDKYSPPTGHTNDATTSFNIPNNAANSSFYIQSASSFSLFDKPRHECPQPSLEWPNPDSVASLQPPPSWTISADRAPSIVGSPELHHNRATSWVSSRPQQGIMRPDAYRPNSAYIESSRPIPDGPTSGRIYSPQPTPSHIFTQPLLRLYESADKESTPRQDSPMGSFRTDINNEDEDLL</sequence>
<feature type="region of interest" description="Disordered" evidence="1">
    <location>
        <begin position="138"/>
        <end position="276"/>
    </location>
</feature>
<dbReference type="AlphaFoldDB" id="A0A194W6I5"/>
<feature type="compositionally biased region" description="Polar residues" evidence="1">
    <location>
        <begin position="69"/>
        <end position="81"/>
    </location>
</feature>
<reference evidence="2" key="1">
    <citation type="submission" date="2014-12" db="EMBL/GenBank/DDBJ databases">
        <title>Genome Sequence of Valsa Canker Pathogens Uncovers a Specific Adaption of Colonization on Woody Bark.</title>
        <authorList>
            <person name="Yin Z."/>
            <person name="Liu H."/>
            <person name="Gao X."/>
            <person name="Li Z."/>
            <person name="Song N."/>
            <person name="Ke X."/>
            <person name="Dai Q."/>
            <person name="Wu Y."/>
            <person name="Sun Y."/>
            <person name="Xu J.-R."/>
            <person name="Kang Z.K."/>
            <person name="Wang L."/>
            <person name="Huang L."/>
        </authorList>
    </citation>
    <scope>NUCLEOTIDE SEQUENCE [LARGE SCALE GENOMIC DNA]</scope>
    <source>
        <strain evidence="2">03-8</strain>
    </source>
</reference>
<protein>
    <submittedName>
        <fullName evidence="2">Uncharacterized protein</fullName>
    </submittedName>
</protein>
<evidence type="ECO:0000256" key="1">
    <source>
        <dbReference type="SAM" id="MobiDB-lite"/>
    </source>
</evidence>
<name>A0A194W6I5_CYTMA</name>
<feature type="region of interest" description="Disordered" evidence="1">
    <location>
        <begin position="37"/>
        <end position="112"/>
    </location>
</feature>